<feature type="compositionally biased region" description="Basic and acidic residues" evidence="1">
    <location>
        <begin position="225"/>
        <end position="236"/>
    </location>
</feature>
<feature type="compositionally biased region" description="Pro residues" evidence="1">
    <location>
        <begin position="300"/>
        <end position="311"/>
    </location>
</feature>
<feature type="compositionally biased region" description="Low complexity" evidence="1">
    <location>
        <begin position="16"/>
        <end position="25"/>
    </location>
</feature>
<feature type="domain" description="PB1" evidence="2">
    <location>
        <begin position="62"/>
        <end position="154"/>
    </location>
</feature>
<name>A0AB40BDI5_DIOCR</name>
<dbReference type="PANTHER" id="PTHR31066">
    <property type="entry name" value="OS05G0427100 PROTEIN-RELATED"/>
    <property type="match status" value="1"/>
</dbReference>
<dbReference type="Pfam" id="PF00564">
    <property type="entry name" value="PB1"/>
    <property type="match status" value="1"/>
</dbReference>
<dbReference type="InterPro" id="IPR053198">
    <property type="entry name" value="Gynoecium_Dev_Regulator"/>
</dbReference>
<feature type="region of interest" description="Disordered" evidence="1">
    <location>
        <begin position="389"/>
        <end position="415"/>
    </location>
</feature>
<reference evidence="4" key="1">
    <citation type="submission" date="2025-08" db="UniProtKB">
        <authorList>
            <consortium name="RefSeq"/>
        </authorList>
    </citation>
    <scope>IDENTIFICATION</scope>
</reference>
<gene>
    <name evidence="4" type="primary">LOC120261527</name>
</gene>
<feature type="compositionally biased region" description="Low complexity" evidence="1">
    <location>
        <begin position="399"/>
        <end position="414"/>
    </location>
</feature>
<dbReference type="RefSeq" id="XP_039125380.1">
    <property type="nucleotide sequence ID" value="XM_039269446.1"/>
</dbReference>
<feature type="region of interest" description="Disordered" evidence="1">
    <location>
        <begin position="212"/>
        <end position="370"/>
    </location>
</feature>
<feature type="compositionally biased region" description="Low complexity" evidence="1">
    <location>
        <begin position="312"/>
        <end position="325"/>
    </location>
</feature>
<dbReference type="PROSITE" id="PS51745">
    <property type="entry name" value="PB1"/>
    <property type="match status" value="1"/>
</dbReference>
<dbReference type="SUPFAM" id="SSF54277">
    <property type="entry name" value="CAD &amp; PB1 domains"/>
    <property type="match status" value="1"/>
</dbReference>
<dbReference type="InterPro" id="IPR000270">
    <property type="entry name" value="PB1_dom"/>
</dbReference>
<feature type="compositionally biased region" description="Low complexity" evidence="1">
    <location>
        <begin position="253"/>
        <end position="270"/>
    </location>
</feature>
<evidence type="ECO:0000259" key="2">
    <source>
        <dbReference type="PROSITE" id="PS51745"/>
    </source>
</evidence>
<dbReference type="GeneID" id="120261527"/>
<evidence type="ECO:0000313" key="4">
    <source>
        <dbReference type="RefSeq" id="XP_039125380.1"/>
    </source>
</evidence>
<proteinExistence type="predicted"/>
<protein>
    <submittedName>
        <fullName evidence="4">Leucine-rich repeat extensin-like protein 5</fullName>
    </submittedName>
</protein>
<dbReference type="Proteomes" id="UP001515500">
    <property type="component" value="Chromosome 5"/>
</dbReference>
<evidence type="ECO:0000313" key="3">
    <source>
        <dbReference type="Proteomes" id="UP001515500"/>
    </source>
</evidence>
<dbReference type="Gene3D" id="3.10.20.90">
    <property type="entry name" value="Phosphatidylinositol 3-kinase Catalytic Subunit, Chain A, domain 1"/>
    <property type="match status" value="1"/>
</dbReference>
<feature type="region of interest" description="Disordered" evidence="1">
    <location>
        <begin position="1"/>
        <end position="42"/>
    </location>
</feature>
<dbReference type="InterPro" id="IPR053793">
    <property type="entry name" value="PB1-like"/>
</dbReference>
<feature type="compositionally biased region" description="Basic and acidic residues" evidence="1">
    <location>
        <begin position="332"/>
        <end position="345"/>
    </location>
</feature>
<keyword evidence="3" id="KW-1185">Reference proteome</keyword>
<organism evidence="3 4">
    <name type="scientific">Dioscorea cayennensis subsp. rotundata</name>
    <name type="common">White Guinea yam</name>
    <name type="synonym">Dioscorea rotundata</name>
    <dbReference type="NCBI Taxonomy" id="55577"/>
    <lineage>
        <taxon>Eukaryota</taxon>
        <taxon>Viridiplantae</taxon>
        <taxon>Streptophyta</taxon>
        <taxon>Embryophyta</taxon>
        <taxon>Tracheophyta</taxon>
        <taxon>Spermatophyta</taxon>
        <taxon>Magnoliopsida</taxon>
        <taxon>Liliopsida</taxon>
        <taxon>Dioscoreales</taxon>
        <taxon>Dioscoreaceae</taxon>
        <taxon>Dioscorea</taxon>
    </lineage>
</organism>
<evidence type="ECO:0000256" key="1">
    <source>
        <dbReference type="SAM" id="MobiDB-lite"/>
    </source>
</evidence>
<feature type="region of interest" description="Disordered" evidence="1">
    <location>
        <begin position="559"/>
        <end position="581"/>
    </location>
</feature>
<dbReference type="CDD" id="cd06410">
    <property type="entry name" value="PB1_UP2"/>
    <property type="match status" value="1"/>
</dbReference>
<dbReference type="PANTHER" id="PTHR31066:SF27">
    <property type="entry name" value="EXPRESSED PROTEIN"/>
    <property type="match status" value="1"/>
</dbReference>
<feature type="compositionally biased region" description="Basic and acidic residues" evidence="1">
    <location>
        <begin position="272"/>
        <end position="290"/>
    </location>
</feature>
<dbReference type="SMART" id="SM00666">
    <property type="entry name" value="PB1"/>
    <property type="match status" value="1"/>
</dbReference>
<sequence length="581" mass="62946">MDPSTAAGVGSGGVVVGYADSVDSSPRSRGGESWDEPFPSSSPAPKLRLMCSYGGHIVPRPTDKSLCYLGGETRIVVVDRHSTLSDLCARLSRSLLGNRPFTLKYQLPNEDLDSLISVTTDEDLDNMIEEYDRLLHSNPNPSRSSRIRLFLFPSKPDSAPSSIGSLLDDSKSETWFVDALNNAIGVGGGGLPRGLSADSASVNCLLGLEDDSSTHSRAGGAPPPDPDHLVLHRPDSSGRLPSVPDSPMLETTSSFGSASSAPSLSNLPPIRVRPEDRPPDPRMGGLEDHFSQMNISNAPPQQPPPPQPSFPLPSTIVSPPTISPTENPNRVFSDDERSEKSDHGGVRRAPPQVHQHPQAQQTSIPESMPRTMYAANPVAEAKREMPFSDQSYRIPPPQQQQQQQQQQLPPQQIQATDQSYMMPSLTTDHPQQFITTGNPHYLHHPATGTAVPIQSYYHLPPSLQQSQQPHHFDPQISMYQYYVPVRPNPGPPLTNPQIQAARPIPSATAAATRAPMVPAGMGYHMVPQQAPAMPNYAAYDPSMYYTPTSAPPPQMLQAQYQAVSLAEAQSPPADSRPTRAS</sequence>
<accession>A0AB40BDI5</accession>
<feature type="compositionally biased region" description="Low complexity" evidence="1">
    <location>
        <begin position="349"/>
        <end position="361"/>
    </location>
</feature>
<dbReference type="AlphaFoldDB" id="A0AB40BDI5"/>